<dbReference type="eggNOG" id="ENOG502S0M8">
    <property type="taxonomic scope" value="Eukaryota"/>
</dbReference>
<dbReference type="EMBL" id="KB706581">
    <property type="protein sequence ID" value="EMR66777.1"/>
    <property type="molecule type" value="Genomic_DNA"/>
</dbReference>
<accession>M7SRB7</accession>
<dbReference type="InterPro" id="IPR011344">
    <property type="entry name" value="ssDNA-bd"/>
</dbReference>
<dbReference type="NCBIfam" id="TIGR00621">
    <property type="entry name" value="ssb"/>
    <property type="match status" value="1"/>
</dbReference>
<dbReference type="OMA" id="TQYVRKG"/>
<dbReference type="OrthoDB" id="1078367at2759"/>
<name>M7SRB7_EUTLA</name>
<dbReference type="InterPro" id="IPR012340">
    <property type="entry name" value="NA-bd_OB-fold"/>
</dbReference>
<keyword evidence="4" id="KW-1185">Reference proteome</keyword>
<dbReference type="GO" id="GO:0003697">
    <property type="term" value="F:single-stranded DNA binding"/>
    <property type="evidence" value="ECO:0007669"/>
    <property type="project" value="InterPro"/>
</dbReference>
<dbReference type="PANTHER" id="PTHR10302">
    <property type="entry name" value="SINGLE-STRANDED DNA-BINDING PROTEIN"/>
    <property type="match status" value="1"/>
</dbReference>
<dbReference type="GO" id="GO:0006264">
    <property type="term" value="P:mitochondrial DNA replication"/>
    <property type="evidence" value="ECO:0007669"/>
    <property type="project" value="TreeGrafter"/>
</dbReference>
<dbReference type="PANTHER" id="PTHR10302:SF0">
    <property type="entry name" value="SINGLE-STRANDED DNA-BINDING PROTEIN, MITOCHONDRIAL"/>
    <property type="match status" value="1"/>
</dbReference>
<evidence type="ECO:0000256" key="1">
    <source>
        <dbReference type="ARBA" id="ARBA00023125"/>
    </source>
</evidence>
<proteinExistence type="predicted"/>
<evidence type="ECO:0000313" key="3">
    <source>
        <dbReference type="EMBL" id="EMR66777.1"/>
    </source>
</evidence>
<dbReference type="AlphaFoldDB" id="M7SRB7"/>
<sequence>MSFLARRATTSVAPRLMAGAATATRAFSASAPRDIAKITLVGNLAATPEIKATSTGRDIIEYAVASNEGSGENRRTSWFKVATFAEEGPRRDFLTSLPKGSTVYVEGDAVMNTYTDPEGKARSSLSIYQKSLQVLRRPAGNDAGNE</sequence>
<keyword evidence="1 2" id="KW-0238">DNA-binding</keyword>
<dbReference type="CDD" id="cd04496">
    <property type="entry name" value="SSB_OBF"/>
    <property type="match status" value="1"/>
</dbReference>
<gene>
    <name evidence="3" type="ORF">UCREL1_6188</name>
</gene>
<dbReference type="Proteomes" id="UP000012174">
    <property type="component" value="Unassembled WGS sequence"/>
</dbReference>
<dbReference type="STRING" id="1287681.M7SRB7"/>
<dbReference type="Pfam" id="PF00436">
    <property type="entry name" value="SSB"/>
    <property type="match status" value="1"/>
</dbReference>
<dbReference type="GO" id="GO:0042645">
    <property type="term" value="C:mitochondrial nucleoid"/>
    <property type="evidence" value="ECO:0007669"/>
    <property type="project" value="TreeGrafter"/>
</dbReference>
<dbReference type="PROSITE" id="PS50935">
    <property type="entry name" value="SSB"/>
    <property type="match status" value="1"/>
</dbReference>
<dbReference type="InterPro" id="IPR000424">
    <property type="entry name" value="Primosome_PriB/ssb"/>
</dbReference>
<dbReference type="Gene3D" id="2.40.50.140">
    <property type="entry name" value="Nucleic acid-binding proteins"/>
    <property type="match status" value="1"/>
</dbReference>
<reference evidence="4" key="1">
    <citation type="journal article" date="2013" name="Genome Announc.">
        <title>Draft genome sequence of the grapevine dieback fungus Eutypa lata UCR-EL1.</title>
        <authorList>
            <person name="Blanco-Ulate B."/>
            <person name="Rolshausen P.E."/>
            <person name="Cantu D."/>
        </authorList>
    </citation>
    <scope>NUCLEOTIDE SEQUENCE [LARGE SCALE GENOMIC DNA]</scope>
    <source>
        <strain evidence="4">UCR-EL1</strain>
    </source>
</reference>
<evidence type="ECO:0000256" key="2">
    <source>
        <dbReference type="PROSITE-ProRule" id="PRU00252"/>
    </source>
</evidence>
<organism evidence="3 4">
    <name type="scientific">Eutypa lata (strain UCR-EL1)</name>
    <name type="common">Grapevine dieback disease fungus</name>
    <name type="synonym">Eutypa armeniacae</name>
    <dbReference type="NCBI Taxonomy" id="1287681"/>
    <lineage>
        <taxon>Eukaryota</taxon>
        <taxon>Fungi</taxon>
        <taxon>Dikarya</taxon>
        <taxon>Ascomycota</taxon>
        <taxon>Pezizomycotina</taxon>
        <taxon>Sordariomycetes</taxon>
        <taxon>Xylariomycetidae</taxon>
        <taxon>Xylariales</taxon>
        <taxon>Diatrypaceae</taxon>
        <taxon>Eutypa</taxon>
    </lineage>
</organism>
<dbReference type="SUPFAM" id="SSF50249">
    <property type="entry name" value="Nucleic acid-binding proteins"/>
    <property type="match status" value="1"/>
</dbReference>
<evidence type="ECO:0000313" key="4">
    <source>
        <dbReference type="Proteomes" id="UP000012174"/>
    </source>
</evidence>
<dbReference type="KEGG" id="ela:UCREL1_6188"/>
<dbReference type="HOGENOM" id="CLU_126647_0_0_1"/>
<protein>
    <submittedName>
        <fullName evidence="3">Putative ssdna binding protein</fullName>
    </submittedName>
</protein>